<keyword evidence="1" id="KW-0175">Coiled coil</keyword>
<dbReference type="Pfam" id="PF13476">
    <property type="entry name" value="AAA_23"/>
    <property type="match status" value="1"/>
</dbReference>
<keyword evidence="5" id="KW-1185">Reference proteome</keyword>
<feature type="compositionally biased region" description="Basic and acidic residues" evidence="2">
    <location>
        <begin position="94"/>
        <end position="105"/>
    </location>
</feature>
<dbReference type="InterPro" id="IPR027417">
    <property type="entry name" value="P-loop_NTPase"/>
</dbReference>
<evidence type="ECO:0000256" key="2">
    <source>
        <dbReference type="SAM" id="MobiDB-lite"/>
    </source>
</evidence>
<feature type="coiled-coil region" evidence="1">
    <location>
        <begin position="242"/>
        <end position="282"/>
    </location>
</feature>
<sequence length="1015" mass="113531">MKPQILTLQAFGPFASQEQIDFSELGNNPLFLINGPTGAGKTSILDAICFALYGETTGNERQGMQMRCDQAPLNLPTEVSLEFSLNQRRYRVTRSPEQEAPKARGEGTTTRKHTASLYEITDDERLITSKTAQVKTEVTELLGLNETQFRQVMVLPQGKFRELLLASSKDREAIFGQLFQTDVYKKIEFALKDRAASISKAKGEFDNQIQGALQVAEVSSEAELEQRFIQTESELSSTQTLEKQAQVELNQVKEQLQHALNLSNQFTKLAQAQEALDQHKQQQTLVNEWETSLKLATQASKLDAPYSQWQNLSKQVEEFERQLTKLHSDQEQALNNQKNSEEALRLATQQAEQIPALSEQLFAIEQTKGKLLEKAEQEANVQSLVLQQTGQNKTLAQYTELKEALYKEAKIGEQALEQARQDVAEKVALEASITVNQRVLSDLLKLAELQSGLIQLGQLSPSKQVAKEQAEVEWNAKRKQADQTELQWHNAQAAVLAQKLETEQPCPVCGSCEHPNPAQFIGDEVTKEQVRQARLVEREALEQLNLSVNALEQHRSQCEQQQQLINRAQQELGENAAINHVELNETLAAQKARLVQLAAIDLDKMQRNVTELTQRCQNGDAKIQQLKEDMSACESALNVSRTQLEKLCTAINDELQTVAQADDKHKSIQNQVAQLKVALEQAQSHSQQSSITLSTVQSNIATHSDLLKQAQVQKESASQTWLSALQSTELKSLEEYLQSRSTDEKIQRWAESLEQYKRYTVQLEQTISDLTQQLKAEPKPDLEQKQQLVAQHETGYAQKRERLDKARSMHNRIEKVKQDIATLHEKNSKLEAEYRIYGTLYDVASGKTGSRVSLHRFVLGVLLDDVLIQASQRLSIMSRGRYQLVRKTEGFKGAAGRGLDLSVEDGYTGKTRDVATLSGGESFMAALALALGLSDVVQSYSGGIRLDTLFIDEGFGSLDPESLDLAMQILIDLQQSGRTIGVISHISELKEQMPLRLDVEPSKVGSSIRVVGIPS</sequence>
<gene>
    <name evidence="4" type="ORF">EJ063_05920</name>
</gene>
<evidence type="ECO:0000256" key="1">
    <source>
        <dbReference type="SAM" id="Coils"/>
    </source>
</evidence>
<evidence type="ECO:0000259" key="3">
    <source>
        <dbReference type="Pfam" id="PF13476"/>
    </source>
</evidence>
<reference evidence="4 5" key="1">
    <citation type="submission" date="2018-12" db="EMBL/GenBank/DDBJ databases">
        <title>Vibrio sp. isolated from China Sea.</title>
        <authorList>
            <person name="Li Y."/>
        </authorList>
    </citation>
    <scope>NUCLEOTIDE SEQUENCE [LARGE SCALE GENOMIC DNA]</scope>
    <source>
        <strain evidence="4 5">BEI207</strain>
    </source>
</reference>
<evidence type="ECO:0000313" key="5">
    <source>
        <dbReference type="Proteomes" id="UP000268973"/>
    </source>
</evidence>
<protein>
    <submittedName>
        <fullName evidence="4">SMC family ATPase</fullName>
    </submittedName>
</protein>
<dbReference type="RefSeq" id="WP_126573062.1">
    <property type="nucleotide sequence ID" value="NZ_RXZH01000001.1"/>
</dbReference>
<feature type="coiled-coil region" evidence="1">
    <location>
        <begin position="658"/>
        <end position="685"/>
    </location>
</feature>
<dbReference type="Gene3D" id="3.40.50.300">
    <property type="entry name" value="P-loop containing nucleotide triphosphate hydrolases"/>
    <property type="match status" value="2"/>
</dbReference>
<dbReference type="Proteomes" id="UP000268973">
    <property type="component" value="Unassembled WGS sequence"/>
</dbReference>
<feature type="domain" description="Rad50/SbcC-type AAA" evidence="3">
    <location>
        <begin position="6"/>
        <end position="259"/>
    </location>
</feature>
<feature type="coiled-coil region" evidence="1">
    <location>
        <begin position="806"/>
        <end position="833"/>
    </location>
</feature>
<dbReference type="OrthoDB" id="9795626at2"/>
<dbReference type="PANTHER" id="PTHR32114">
    <property type="entry name" value="ABC TRANSPORTER ABCH.3"/>
    <property type="match status" value="1"/>
</dbReference>
<feature type="region of interest" description="Disordered" evidence="2">
    <location>
        <begin position="92"/>
        <end position="111"/>
    </location>
</feature>
<organism evidence="4 5">
    <name type="scientific">Vibrio aquaticus</name>
    <dbReference type="NCBI Taxonomy" id="2496559"/>
    <lineage>
        <taxon>Bacteria</taxon>
        <taxon>Pseudomonadati</taxon>
        <taxon>Pseudomonadota</taxon>
        <taxon>Gammaproteobacteria</taxon>
        <taxon>Vibrionales</taxon>
        <taxon>Vibrionaceae</taxon>
        <taxon>Vibrio</taxon>
    </lineage>
</organism>
<evidence type="ECO:0000313" key="4">
    <source>
        <dbReference type="EMBL" id="RTZ18317.1"/>
    </source>
</evidence>
<dbReference type="EMBL" id="RXZH01000001">
    <property type="protein sequence ID" value="RTZ18317.1"/>
    <property type="molecule type" value="Genomic_DNA"/>
</dbReference>
<comment type="caution">
    <text evidence="4">The sequence shown here is derived from an EMBL/GenBank/DDBJ whole genome shotgun (WGS) entry which is preliminary data.</text>
</comment>
<accession>A0A432D334</accession>
<dbReference type="PANTHER" id="PTHR32114:SF2">
    <property type="entry name" value="ABC TRANSPORTER ABCH.3"/>
    <property type="match status" value="1"/>
</dbReference>
<feature type="coiled-coil region" evidence="1">
    <location>
        <begin position="595"/>
        <end position="629"/>
    </location>
</feature>
<name>A0A432D334_9VIBR</name>
<dbReference type="SUPFAM" id="SSF52540">
    <property type="entry name" value="P-loop containing nucleoside triphosphate hydrolases"/>
    <property type="match status" value="2"/>
</dbReference>
<dbReference type="Pfam" id="PF13558">
    <property type="entry name" value="SbcC_Walker_B"/>
    <property type="match status" value="1"/>
</dbReference>
<dbReference type="AlphaFoldDB" id="A0A432D334"/>
<feature type="coiled-coil region" evidence="1">
    <location>
        <begin position="541"/>
        <end position="571"/>
    </location>
</feature>
<proteinExistence type="predicted"/>
<feature type="coiled-coil region" evidence="1">
    <location>
        <begin position="309"/>
        <end position="336"/>
    </location>
</feature>
<dbReference type="InterPro" id="IPR038729">
    <property type="entry name" value="Rad50/SbcC_AAA"/>
</dbReference>